<evidence type="ECO:0000259" key="2">
    <source>
        <dbReference type="Pfam" id="PF01764"/>
    </source>
</evidence>
<reference evidence="3 4" key="1">
    <citation type="submission" date="2023-11" db="EMBL/GenBank/DDBJ databases">
        <title>Dfirmibasis_genome.</title>
        <authorList>
            <person name="Edelbroek B."/>
            <person name="Kjellin J."/>
            <person name="Jerlstrom-Hultqvist J."/>
            <person name="Soderbom F."/>
        </authorList>
    </citation>
    <scope>NUCLEOTIDE SEQUENCE [LARGE SCALE GENOMIC DNA]</scope>
    <source>
        <strain evidence="3 4">TNS-C-14</strain>
    </source>
</reference>
<evidence type="ECO:0000313" key="3">
    <source>
        <dbReference type="EMBL" id="KAK5583436.1"/>
    </source>
</evidence>
<dbReference type="InterPro" id="IPR002921">
    <property type="entry name" value="Fungal_lipase-type"/>
</dbReference>
<feature type="chain" id="PRO_5042891954" description="Fungal lipase-type domain-containing protein" evidence="1">
    <location>
        <begin position="27"/>
        <end position="306"/>
    </location>
</feature>
<dbReference type="AlphaFoldDB" id="A0AAN7U8P2"/>
<evidence type="ECO:0000256" key="1">
    <source>
        <dbReference type="SAM" id="SignalP"/>
    </source>
</evidence>
<feature type="domain" description="Fungal lipase-type" evidence="2">
    <location>
        <begin position="110"/>
        <end position="248"/>
    </location>
</feature>
<keyword evidence="4" id="KW-1185">Reference proteome</keyword>
<dbReference type="CDD" id="cd00519">
    <property type="entry name" value="Lipase_3"/>
    <property type="match status" value="1"/>
</dbReference>
<dbReference type="InterPro" id="IPR051218">
    <property type="entry name" value="Sec_MonoDiacylglyc_Lipase"/>
</dbReference>
<protein>
    <recommendedName>
        <fullName evidence="2">Fungal lipase-type domain-containing protein</fullName>
    </recommendedName>
</protein>
<dbReference type="Proteomes" id="UP001344447">
    <property type="component" value="Unassembled WGS sequence"/>
</dbReference>
<dbReference type="SUPFAM" id="SSF53474">
    <property type="entry name" value="alpha/beta-Hydrolases"/>
    <property type="match status" value="1"/>
</dbReference>
<sequence length="306" mass="34592">MMIKNRIWTYVSIFLIVLVMCLGVESIRMDRQYPIKSAPPEAPFSMETAFQLLMYSFSTYCEPDQITNWNCPYCNYNSSVVPLSLVQLINHDPTQTFGYIGVTDDKESIVITFRGTNMESLENWITNLNFAKTEPYPAFPGALVHAGFNRAYQSVRPIVHQLLNSTFQACPTCNKLIMAGHSLGGALSVLAALDIYESSLTTMPLVLYTYGSPRIGDVAFAEYFESTIMQNYIRIVNDHDLVPHLPALAWNFYHLPQEVWFNNKSDVTQHVVCDESGEDPSCSDSIKIALNIPEHLEYLGINKNQC</sequence>
<accession>A0AAN7U8P2</accession>
<dbReference type="PANTHER" id="PTHR45856:SF11">
    <property type="entry name" value="FUNGAL LIPASE-LIKE DOMAIN-CONTAINING PROTEIN"/>
    <property type="match status" value="1"/>
</dbReference>
<comment type="caution">
    <text evidence="3">The sequence shown here is derived from an EMBL/GenBank/DDBJ whole genome shotgun (WGS) entry which is preliminary data.</text>
</comment>
<name>A0AAN7U8P2_9MYCE</name>
<organism evidence="3 4">
    <name type="scientific">Dictyostelium firmibasis</name>
    <dbReference type="NCBI Taxonomy" id="79012"/>
    <lineage>
        <taxon>Eukaryota</taxon>
        <taxon>Amoebozoa</taxon>
        <taxon>Evosea</taxon>
        <taxon>Eumycetozoa</taxon>
        <taxon>Dictyostelia</taxon>
        <taxon>Dictyosteliales</taxon>
        <taxon>Dictyosteliaceae</taxon>
        <taxon>Dictyostelium</taxon>
    </lineage>
</organism>
<dbReference type="PANTHER" id="PTHR45856">
    <property type="entry name" value="ALPHA/BETA-HYDROLASES SUPERFAMILY PROTEIN"/>
    <property type="match status" value="1"/>
</dbReference>
<gene>
    <name evidence="3" type="ORF">RB653_005030</name>
</gene>
<feature type="signal peptide" evidence="1">
    <location>
        <begin position="1"/>
        <end position="26"/>
    </location>
</feature>
<dbReference type="Pfam" id="PF01764">
    <property type="entry name" value="Lipase_3"/>
    <property type="match status" value="1"/>
</dbReference>
<proteinExistence type="predicted"/>
<keyword evidence="1" id="KW-0732">Signal</keyword>
<dbReference type="EMBL" id="JAVFKY010000001">
    <property type="protein sequence ID" value="KAK5583436.1"/>
    <property type="molecule type" value="Genomic_DNA"/>
</dbReference>
<dbReference type="InterPro" id="IPR029058">
    <property type="entry name" value="AB_hydrolase_fold"/>
</dbReference>
<dbReference type="GO" id="GO:0006629">
    <property type="term" value="P:lipid metabolic process"/>
    <property type="evidence" value="ECO:0007669"/>
    <property type="project" value="InterPro"/>
</dbReference>
<dbReference type="Gene3D" id="3.40.50.1820">
    <property type="entry name" value="alpha/beta hydrolase"/>
    <property type="match status" value="1"/>
</dbReference>
<evidence type="ECO:0000313" key="4">
    <source>
        <dbReference type="Proteomes" id="UP001344447"/>
    </source>
</evidence>